<dbReference type="AlphaFoldDB" id="A0A0P9D6F9"/>
<comment type="caution">
    <text evidence="1">The sequence shown here is derived from an EMBL/GenBank/DDBJ whole genome shotgun (WGS) entry which is preliminary data.</text>
</comment>
<organism evidence="1 2">
    <name type="scientific">Kouleothrix aurantiaca</name>
    <dbReference type="NCBI Taxonomy" id="186479"/>
    <lineage>
        <taxon>Bacteria</taxon>
        <taxon>Bacillati</taxon>
        <taxon>Chloroflexota</taxon>
        <taxon>Chloroflexia</taxon>
        <taxon>Chloroflexales</taxon>
        <taxon>Roseiflexineae</taxon>
        <taxon>Roseiflexaceae</taxon>
        <taxon>Kouleothrix</taxon>
    </lineage>
</organism>
<keyword evidence="2" id="KW-1185">Reference proteome</keyword>
<feature type="non-terminal residue" evidence="1">
    <location>
        <position position="1"/>
    </location>
</feature>
<dbReference type="Proteomes" id="UP000050509">
    <property type="component" value="Unassembled WGS sequence"/>
</dbReference>
<evidence type="ECO:0000313" key="1">
    <source>
        <dbReference type="EMBL" id="KPV48234.1"/>
    </source>
</evidence>
<dbReference type="EMBL" id="LJCR01002822">
    <property type="protein sequence ID" value="KPV48234.1"/>
    <property type="molecule type" value="Genomic_DNA"/>
</dbReference>
<accession>A0A0P9D6F9</accession>
<protein>
    <submittedName>
        <fullName evidence="1">Uncharacterized protein</fullName>
    </submittedName>
</protein>
<name>A0A0P9D6F9_9CHLR</name>
<gene>
    <name evidence="1" type="ORF">SE17_39170</name>
</gene>
<evidence type="ECO:0000313" key="2">
    <source>
        <dbReference type="Proteomes" id="UP000050509"/>
    </source>
</evidence>
<proteinExistence type="predicted"/>
<reference evidence="1 2" key="1">
    <citation type="submission" date="2015-09" db="EMBL/GenBank/DDBJ databases">
        <title>Draft genome sequence of Kouleothrix aurantiaca JCM 19913.</title>
        <authorList>
            <person name="Hemp J."/>
        </authorList>
    </citation>
    <scope>NUCLEOTIDE SEQUENCE [LARGE SCALE GENOMIC DNA]</scope>
    <source>
        <strain evidence="1 2">COM-B</strain>
    </source>
</reference>
<sequence length="59" mass="6837">GHEYADIREGETELTDLWFELWARRMAAESGQPLDDALRAAAEQRYPPPQSIDYRMKLA</sequence>